<evidence type="ECO:0000256" key="2">
    <source>
        <dbReference type="RuleBase" id="RU362097"/>
    </source>
</evidence>
<comment type="caution">
    <text evidence="3">The sequence shown here is derived from an EMBL/GenBank/DDBJ whole genome shotgun (WGS) entry which is preliminary data.</text>
</comment>
<evidence type="ECO:0000256" key="1">
    <source>
        <dbReference type="ARBA" id="ARBA00007613"/>
    </source>
</evidence>
<keyword evidence="2" id="KW-0472">Membrane</keyword>
<dbReference type="PANTHER" id="PTHR30203:SF33">
    <property type="entry name" value="BLR4455 PROTEIN"/>
    <property type="match status" value="1"/>
</dbReference>
<keyword evidence="2" id="KW-0812">Transmembrane</keyword>
<gene>
    <name evidence="3" type="ORF">OI18_05690</name>
</gene>
<evidence type="ECO:0000313" key="4">
    <source>
        <dbReference type="Proteomes" id="UP000031408"/>
    </source>
</evidence>
<accession>A0A0C1L6F2</accession>
<dbReference type="AlphaFoldDB" id="A0A0C1L6F2"/>
<keyword evidence="2" id="KW-0449">Lipoprotein</keyword>
<dbReference type="OrthoDB" id="9770517at2"/>
<name>A0A0C1L6F2_9BACT</name>
<dbReference type="EMBL" id="JSVC01000005">
    <property type="protein sequence ID" value="KIC95717.1"/>
    <property type="molecule type" value="Genomic_DNA"/>
</dbReference>
<comment type="subcellular location">
    <subcellularLocation>
        <location evidence="2">Cell membrane</location>
        <topology evidence="2">Lipid-anchor</topology>
    </subcellularLocation>
</comment>
<evidence type="ECO:0000313" key="3">
    <source>
        <dbReference type="EMBL" id="KIC95717.1"/>
    </source>
</evidence>
<proteinExistence type="inferred from homology"/>
<keyword evidence="2" id="KW-0564">Palmitate</keyword>
<keyword evidence="4" id="KW-1185">Reference proteome</keyword>
<keyword evidence="2" id="KW-1134">Transmembrane beta strand</keyword>
<dbReference type="PROSITE" id="PS51257">
    <property type="entry name" value="PROKAR_LIPOPROTEIN"/>
    <property type="match status" value="1"/>
</dbReference>
<reference evidence="3 4" key="1">
    <citation type="submission" date="2014-11" db="EMBL/GenBank/DDBJ databases">
        <title>Genome sequence of Flavihumibacter solisilvae 3-3.</title>
        <authorList>
            <person name="Zhou G."/>
            <person name="Li M."/>
            <person name="Wang G."/>
        </authorList>
    </citation>
    <scope>NUCLEOTIDE SEQUENCE [LARGE SCALE GENOMIC DNA]</scope>
    <source>
        <strain evidence="3 4">3-3</strain>
    </source>
</reference>
<organism evidence="3 4">
    <name type="scientific">Flavihumibacter solisilvae</name>
    <dbReference type="NCBI Taxonomy" id="1349421"/>
    <lineage>
        <taxon>Bacteria</taxon>
        <taxon>Pseudomonadati</taxon>
        <taxon>Bacteroidota</taxon>
        <taxon>Chitinophagia</taxon>
        <taxon>Chitinophagales</taxon>
        <taxon>Chitinophagaceae</taxon>
        <taxon>Flavihumibacter</taxon>
    </lineage>
</organism>
<dbReference type="Pfam" id="PF02321">
    <property type="entry name" value="OEP"/>
    <property type="match status" value="2"/>
</dbReference>
<dbReference type="NCBIfam" id="TIGR01845">
    <property type="entry name" value="outer_NodT"/>
    <property type="match status" value="1"/>
</dbReference>
<dbReference type="Proteomes" id="UP000031408">
    <property type="component" value="Unassembled WGS sequence"/>
</dbReference>
<dbReference type="GO" id="GO:0005886">
    <property type="term" value="C:plasma membrane"/>
    <property type="evidence" value="ECO:0007669"/>
    <property type="project" value="UniProtKB-SubCell"/>
</dbReference>
<dbReference type="RefSeq" id="WP_039137889.1">
    <property type="nucleotide sequence ID" value="NZ_JSVC01000005.1"/>
</dbReference>
<sequence>MSGKKLYILMLLIMTGTLGCLVGGKYKPPVAPTSITYRDTVQTDTSKLMQWFELYQDTALSAMIKRTLDSNRDLLTAASRVQEAMFRTAVVKSNMFPQLGYSAQAGGGKAGSEALKVAGGVEGGLLSAFGVLNWELDIWGKLRHATRSAQAEYLAFEYNRSALQVSLIAEVADNYFLLRDLDNRLNIARQTVVSRKENTRIISERFNKGYVPELDKLQAIQQESIAAASIPVLQRQIVQIENALRLLMGLGPGTVPRGFSNFEQALSPEIPVGLPSQLLERRPDIIAADRFLQVEFEQVGVAKANRFPSISLTGVLGFASPQLSSFISGDGFVANGFANIAGPLFNFNQRKNIVEAQKKRMEQAFYQYEQTVLAAFGDVDNALTLYRTYTEEYELLKIQADAAEKALTLSRARYDYGYTDYLEVVVMENSLFDVQFQLSQSLQGKLNSIVQLYKALGGGW</sequence>
<dbReference type="PANTHER" id="PTHR30203">
    <property type="entry name" value="OUTER MEMBRANE CATION EFFLUX PROTEIN"/>
    <property type="match status" value="1"/>
</dbReference>
<dbReference type="Gene3D" id="1.20.1600.10">
    <property type="entry name" value="Outer membrane efflux proteins (OEP)"/>
    <property type="match status" value="1"/>
</dbReference>
<dbReference type="SUPFAM" id="SSF56954">
    <property type="entry name" value="Outer membrane efflux proteins (OEP)"/>
    <property type="match status" value="1"/>
</dbReference>
<evidence type="ECO:0008006" key="5">
    <source>
        <dbReference type="Google" id="ProtNLM"/>
    </source>
</evidence>
<dbReference type="GO" id="GO:0015562">
    <property type="term" value="F:efflux transmembrane transporter activity"/>
    <property type="evidence" value="ECO:0007669"/>
    <property type="project" value="InterPro"/>
</dbReference>
<comment type="similarity">
    <text evidence="1 2">Belongs to the outer membrane factor (OMF) (TC 1.B.17) family.</text>
</comment>
<dbReference type="STRING" id="1349421.OI18_05690"/>
<dbReference type="InterPro" id="IPR003423">
    <property type="entry name" value="OMP_efflux"/>
</dbReference>
<dbReference type="InterPro" id="IPR010131">
    <property type="entry name" value="MdtP/NodT-like"/>
</dbReference>
<protein>
    <recommendedName>
        <fullName evidence="5">Transporter</fullName>
    </recommendedName>
</protein>
<dbReference type="Gene3D" id="2.20.200.10">
    <property type="entry name" value="Outer membrane efflux proteins (OEP)"/>
    <property type="match status" value="1"/>
</dbReference>